<gene>
    <name evidence="2" type="ORF">PoMZ_00108</name>
</gene>
<feature type="signal peptide" evidence="1">
    <location>
        <begin position="1"/>
        <end position="16"/>
    </location>
</feature>
<dbReference type="Proteomes" id="UP000294847">
    <property type="component" value="Chromosome 2"/>
</dbReference>
<name>A0A4P7MZ80_PYROR</name>
<evidence type="ECO:0000313" key="2">
    <source>
        <dbReference type="EMBL" id="QBZ55213.1"/>
    </source>
</evidence>
<dbReference type="AlphaFoldDB" id="A0A4P7MZ80"/>
<accession>A0A4P7MZ80</accession>
<evidence type="ECO:0000256" key="1">
    <source>
        <dbReference type="SAM" id="SignalP"/>
    </source>
</evidence>
<feature type="chain" id="PRO_5020297547" description="Infection structure specific protein" evidence="1">
    <location>
        <begin position="17"/>
        <end position="207"/>
    </location>
</feature>
<dbReference type="EMBL" id="CP034205">
    <property type="protein sequence ID" value="QBZ55213.1"/>
    <property type="molecule type" value="Genomic_DNA"/>
</dbReference>
<evidence type="ECO:0000313" key="3">
    <source>
        <dbReference type="Proteomes" id="UP000294847"/>
    </source>
</evidence>
<reference evidence="2 3" key="1">
    <citation type="journal article" date="2019" name="Mol. Biol. Evol.">
        <title>Blast fungal genomes show frequent chromosomal changes, gene gains and losses, and effector gene turnover.</title>
        <authorList>
            <person name="Gomez Luciano L.B."/>
            <person name="Jason Tsai I."/>
            <person name="Chuma I."/>
            <person name="Tosa Y."/>
            <person name="Chen Y.H."/>
            <person name="Li J.Y."/>
            <person name="Li M.Y."/>
            <person name="Jade Lu M.Y."/>
            <person name="Nakayashiki H."/>
            <person name="Li W.H."/>
        </authorList>
    </citation>
    <scope>NUCLEOTIDE SEQUENCE [LARGE SCALE GENOMIC DNA]</scope>
    <source>
        <strain evidence="2">MZ5-1-6</strain>
    </source>
</reference>
<keyword evidence="1" id="KW-0732">Signal</keyword>
<sequence length="207" mass="21238">MKFNTILAALPAVASAAKMALPTATEPAHLTARQQPTPTAAEDTSSLITACASSFSAREAIWSSLVPQPSALVSYYSERYRSVTDECGSHVADATAVVPEDVQSLQYSWADGMFSTLSANNYFTTPAGCTGVYRSLYDEWLTSSLSAYESCVGAYNSSTSAAAAAASTASTTAAASPSETPANSGAAGRIGVSTGLLLGVLAVFGYI</sequence>
<proteinExistence type="predicted"/>
<protein>
    <recommendedName>
        <fullName evidence="4">Infection structure specific protein</fullName>
    </recommendedName>
</protein>
<organism evidence="2 3">
    <name type="scientific">Pyricularia oryzae</name>
    <name type="common">Rice blast fungus</name>
    <name type="synonym">Magnaporthe oryzae</name>
    <dbReference type="NCBI Taxonomy" id="318829"/>
    <lineage>
        <taxon>Eukaryota</taxon>
        <taxon>Fungi</taxon>
        <taxon>Dikarya</taxon>
        <taxon>Ascomycota</taxon>
        <taxon>Pezizomycotina</taxon>
        <taxon>Sordariomycetes</taxon>
        <taxon>Sordariomycetidae</taxon>
        <taxon>Magnaporthales</taxon>
        <taxon>Pyriculariaceae</taxon>
        <taxon>Pyricularia</taxon>
    </lineage>
</organism>
<evidence type="ECO:0008006" key="4">
    <source>
        <dbReference type="Google" id="ProtNLM"/>
    </source>
</evidence>